<dbReference type="PRINTS" id="PR00081">
    <property type="entry name" value="GDHRDH"/>
</dbReference>
<evidence type="ECO:0000256" key="3">
    <source>
        <dbReference type="ARBA" id="ARBA00022695"/>
    </source>
</evidence>
<dbReference type="SUPFAM" id="SSF51735">
    <property type="entry name" value="NAD(P)-binding Rossmann-fold domains"/>
    <property type="match status" value="1"/>
</dbReference>
<feature type="site" description="Transition state stabilizer" evidence="4">
    <location>
        <position position="25"/>
    </location>
</feature>
<dbReference type="HAMAP" id="MF_00108">
    <property type="entry name" value="IspD"/>
    <property type="match status" value="1"/>
</dbReference>
<dbReference type="PANTHER" id="PTHR32125:SF4">
    <property type="entry name" value="2-C-METHYL-D-ERYTHRITOL 4-PHOSPHATE CYTIDYLYLTRANSFERASE, CHLOROPLASTIC"/>
    <property type="match status" value="1"/>
</dbReference>
<comment type="similarity">
    <text evidence="4">Belongs to the IspD/TarI cytidylyltransferase family. IspD subfamily.</text>
</comment>
<dbReference type="InterPro" id="IPR029044">
    <property type="entry name" value="Nucleotide-diphossugar_trans"/>
</dbReference>
<dbReference type="EMBL" id="JBHUHP010000009">
    <property type="protein sequence ID" value="MFD2091522.1"/>
    <property type="molecule type" value="Genomic_DNA"/>
</dbReference>
<dbReference type="Gene3D" id="3.90.550.10">
    <property type="entry name" value="Spore Coat Polysaccharide Biosynthesis Protein SpsA, Chain A"/>
    <property type="match status" value="1"/>
</dbReference>
<reference evidence="6" key="1">
    <citation type="journal article" date="2019" name="Int. J. Syst. Evol. Microbiol.">
        <title>The Global Catalogue of Microorganisms (GCM) 10K type strain sequencing project: providing services to taxonomists for standard genome sequencing and annotation.</title>
        <authorList>
            <consortium name="The Broad Institute Genomics Platform"/>
            <consortium name="The Broad Institute Genome Sequencing Center for Infectious Disease"/>
            <person name="Wu L."/>
            <person name="Ma J."/>
        </authorList>
    </citation>
    <scope>NUCLEOTIDE SEQUENCE [LARGE SCALE GENOMIC DNA]</scope>
    <source>
        <strain evidence="6">JCM 3338</strain>
    </source>
</reference>
<dbReference type="PANTHER" id="PTHR32125">
    <property type="entry name" value="2-C-METHYL-D-ERYTHRITOL 4-PHOSPHATE CYTIDYLYLTRANSFERASE, CHLOROPLASTIC"/>
    <property type="match status" value="1"/>
</dbReference>
<dbReference type="NCBIfam" id="TIGR00453">
    <property type="entry name" value="ispD"/>
    <property type="match status" value="1"/>
</dbReference>
<protein>
    <recommendedName>
        <fullName evidence="4">2-C-methyl-D-erythritol 4-phosphate cytidylyltransferase</fullName>
        <ecNumber evidence="4">2.7.7.60</ecNumber>
    </recommendedName>
    <alternativeName>
        <fullName evidence="4">4-diphosphocytidyl-2C-methyl-D-erythritol synthase</fullName>
    </alternativeName>
    <alternativeName>
        <fullName evidence="4">MEP cytidylyltransferase</fullName>
        <shortName evidence="4">MCT</shortName>
    </alternativeName>
</protein>
<evidence type="ECO:0000313" key="5">
    <source>
        <dbReference type="EMBL" id="MFD2091522.1"/>
    </source>
</evidence>
<dbReference type="Proteomes" id="UP001597402">
    <property type="component" value="Unassembled WGS sequence"/>
</dbReference>
<dbReference type="InterPro" id="IPR034683">
    <property type="entry name" value="IspD/TarI"/>
</dbReference>
<dbReference type="Gene3D" id="3.40.50.720">
    <property type="entry name" value="NAD(P)-binding Rossmann-like Domain"/>
    <property type="match status" value="1"/>
</dbReference>
<dbReference type="Pfam" id="PF01128">
    <property type="entry name" value="IspD"/>
    <property type="match status" value="1"/>
</dbReference>
<comment type="pathway">
    <text evidence="4">Isoprenoid biosynthesis; isopentenyl diphosphate biosynthesis via DXP pathway; isopentenyl diphosphate from 1-deoxy-D-xylulose 5-phosphate: step 2/6.</text>
</comment>
<evidence type="ECO:0000256" key="2">
    <source>
        <dbReference type="ARBA" id="ARBA00022679"/>
    </source>
</evidence>
<comment type="caution">
    <text evidence="5">The sequence shown here is derived from an EMBL/GenBank/DDBJ whole genome shotgun (WGS) entry which is preliminary data.</text>
</comment>
<dbReference type="InterPro" id="IPR001228">
    <property type="entry name" value="IspD"/>
</dbReference>
<comment type="function">
    <text evidence="4">Catalyzes the formation of 4-diphosphocytidyl-2-C-methyl-D-erythritol from CTP and 2-C-methyl-D-erythritol 4-phosphate (MEP).</text>
</comment>
<name>A0ABW4X7Z7_9ACTN</name>
<keyword evidence="6" id="KW-1185">Reference proteome</keyword>
<keyword evidence="3 4" id="KW-0548">Nucleotidyltransferase</keyword>
<dbReference type="RefSeq" id="WP_376873893.1">
    <property type="nucleotide sequence ID" value="NZ_JBHUHP010000009.1"/>
</dbReference>
<dbReference type="CDD" id="cd05233">
    <property type="entry name" value="SDR_c"/>
    <property type="match status" value="1"/>
</dbReference>
<dbReference type="EC" id="2.7.7.60" evidence="4"/>
<dbReference type="PIRSF" id="PIRSF036586">
    <property type="entry name" value="CDP-ribitol_syn"/>
    <property type="match status" value="1"/>
</dbReference>
<accession>A0ABW4X7Z7</accession>
<proteinExistence type="inferred from homology"/>
<comment type="catalytic activity">
    <reaction evidence="4">
        <text>2-C-methyl-D-erythritol 4-phosphate + CTP + H(+) = 4-CDP-2-C-methyl-D-erythritol + diphosphate</text>
        <dbReference type="Rhea" id="RHEA:13429"/>
        <dbReference type="ChEBI" id="CHEBI:15378"/>
        <dbReference type="ChEBI" id="CHEBI:33019"/>
        <dbReference type="ChEBI" id="CHEBI:37563"/>
        <dbReference type="ChEBI" id="CHEBI:57823"/>
        <dbReference type="ChEBI" id="CHEBI:58262"/>
        <dbReference type="EC" id="2.7.7.60"/>
    </reaction>
</comment>
<sequence length="473" mass="50794">MSAHRTVAVVLAGGTGERVGLNVPKQLIRVAGKPIIEHTIAAFQASEVIDEIIVMMTPGHLDAIRNVLRPGAYPKVTQVLEGGETRNGTTAKALEALGDEECNVLLHDAVRPLVSQQIIADCVRALETHQAVDTAIPSADTIVEVDGPDGRLIRDVPPRALLRRGQTPQGFKLSVIRRAHRRAAADATFSTATDDCTLVLRYCPGVPIAVVPGDECNLKITQPIDVFLADRLFQLHTTPSPEPRSVDQLRAALRDRCVVVFGGAYGIGAEIADLAASHGAEVRSFSRSTTGTHVERKHDIDRALEQVLQEFGRVDYVVNAAGMLPIGPLASTSEETVYLATEVNYLAPITIAQAFYPHLRESRGSLLLFTSSSHTRGRSGYSLYSSAKAATVNLTQALADEWAPDRIRVNCINPERTATPMRTRAFGAEAPDSLLHPRAVAQASLEVLTSSLTGHVVDVRQGMGLDVTGALDA</sequence>
<dbReference type="InterPro" id="IPR012115">
    <property type="entry name" value="CDP-ribitol_syn"/>
</dbReference>
<evidence type="ECO:0000256" key="4">
    <source>
        <dbReference type="HAMAP-Rule" id="MF_00108"/>
    </source>
</evidence>
<dbReference type="InterPro" id="IPR050088">
    <property type="entry name" value="IspD/TarI_cytidylyltransf_bact"/>
</dbReference>
<evidence type="ECO:0000313" key="6">
    <source>
        <dbReference type="Proteomes" id="UP001597402"/>
    </source>
</evidence>
<dbReference type="PRINTS" id="PR00080">
    <property type="entry name" value="SDRFAMILY"/>
</dbReference>
<feature type="site" description="Positions MEP for the nucleophilic attack" evidence="4">
    <location>
        <position position="219"/>
    </location>
</feature>
<gene>
    <name evidence="4 5" type="primary">ispD</name>
    <name evidence="5" type="ORF">ACFSHS_08015</name>
</gene>
<keyword evidence="2 4" id="KW-0808">Transferase</keyword>
<dbReference type="SUPFAM" id="SSF53448">
    <property type="entry name" value="Nucleotide-diphospho-sugar transferases"/>
    <property type="match status" value="1"/>
</dbReference>
<comment type="similarity">
    <text evidence="1">Belongs to the short-chain dehydrogenases/reductases (SDR) family.</text>
</comment>
<feature type="site" description="Positions MEP for the nucleophilic attack" evidence="4">
    <location>
        <position position="159"/>
    </location>
</feature>
<dbReference type="GO" id="GO:0050518">
    <property type="term" value="F:2-C-methyl-D-erythritol 4-phosphate cytidylyltransferase activity"/>
    <property type="evidence" value="ECO:0007669"/>
    <property type="project" value="UniProtKB-EC"/>
</dbReference>
<evidence type="ECO:0000256" key="1">
    <source>
        <dbReference type="ARBA" id="ARBA00006484"/>
    </source>
</evidence>
<organism evidence="5 6">
    <name type="scientific">Blastococcus deserti</name>
    <dbReference type="NCBI Taxonomy" id="2259033"/>
    <lineage>
        <taxon>Bacteria</taxon>
        <taxon>Bacillati</taxon>
        <taxon>Actinomycetota</taxon>
        <taxon>Actinomycetes</taxon>
        <taxon>Geodermatophilales</taxon>
        <taxon>Geodermatophilaceae</taxon>
        <taxon>Blastococcus</taxon>
    </lineage>
</organism>
<feature type="site" description="Transition state stabilizer" evidence="4">
    <location>
        <position position="18"/>
    </location>
</feature>
<dbReference type="Pfam" id="PF13561">
    <property type="entry name" value="adh_short_C2"/>
    <property type="match status" value="1"/>
</dbReference>
<dbReference type="InterPro" id="IPR036291">
    <property type="entry name" value="NAD(P)-bd_dom_sf"/>
</dbReference>
<dbReference type="InterPro" id="IPR020904">
    <property type="entry name" value="Sc_DH/Rdtase_CS"/>
</dbReference>
<dbReference type="PROSITE" id="PS00061">
    <property type="entry name" value="ADH_SHORT"/>
    <property type="match status" value="1"/>
</dbReference>
<dbReference type="InterPro" id="IPR002347">
    <property type="entry name" value="SDR_fam"/>
</dbReference>
<keyword evidence="4" id="KW-0414">Isoprene biosynthesis</keyword>
<dbReference type="CDD" id="cd02516">
    <property type="entry name" value="CDP-ME_synthetase"/>
    <property type="match status" value="1"/>
</dbReference>